<dbReference type="Pfam" id="PF05600">
    <property type="entry name" value="CDK5RAP3"/>
    <property type="match status" value="1"/>
</dbReference>
<evidence type="ECO:0000313" key="3">
    <source>
        <dbReference type="EMBL" id="CAG6637954.1"/>
    </source>
</evidence>
<protein>
    <submittedName>
        <fullName evidence="3">CDK5 regulatory subunit-associated protein 3</fullName>
    </submittedName>
</protein>
<dbReference type="PANTHER" id="PTHR14894:SF0">
    <property type="entry name" value="CDK5 REGULATORY SUBUNIT-ASSOCIATED PROTEIN 3"/>
    <property type="match status" value="1"/>
</dbReference>
<organism evidence="3">
    <name type="scientific">Cacopsylla melanoneura</name>
    <dbReference type="NCBI Taxonomy" id="428564"/>
    <lineage>
        <taxon>Eukaryota</taxon>
        <taxon>Metazoa</taxon>
        <taxon>Ecdysozoa</taxon>
        <taxon>Arthropoda</taxon>
        <taxon>Hexapoda</taxon>
        <taxon>Insecta</taxon>
        <taxon>Pterygota</taxon>
        <taxon>Neoptera</taxon>
        <taxon>Paraneoptera</taxon>
        <taxon>Hemiptera</taxon>
        <taxon>Sternorrhyncha</taxon>
        <taxon>Psylloidea</taxon>
        <taxon>Psyllidae</taxon>
        <taxon>Psyllinae</taxon>
        <taxon>Cacopsylla</taxon>
    </lineage>
</organism>
<dbReference type="EMBL" id="HBUF01100636">
    <property type="protein sequence ID" value="CAG6637952.1"/>
    <property type="molecule type" value="Transcribed_RNA"/>
</dbReference>
<sequence>MDSNYPIDIHIHKLLDWLISRKICDSGWINDIKTVREKIRHALEDMPEHKDIVQLLSGSYLHYFYAVQIVNILKQTEADSKNIFGMYGSNRMKDWQEIIKLYEKKSLYLAESSDILLKNIKYEIPNYKKHLNKLENTKSDYKKRIEEYEKSIVSTNKDIATLKKQLAIKGDHIQQELKDSVSSLPGKYAEITNQIKDLVNSVNYYIEYSNYVLASPLELPLLQHLISKGNSTAFEFKYKRAPSSIEEFVFHIEDPDQDSTQDVIDWGDDAIDWGGDSNKDGEEFEIVLESETKLEEGPNSDVAKGPDALSILDSPELRNLLLDELYEIQSFYKINIAENHNSDSTNISIVKRESYDQSLDKISRTLAALCDTQLVYLQNIKHSPSYLEKILTLYNEKFDALEKSRLSIEVLGEKIIATDADIEAFLPKLKTLVANTQELKQYLCDDISKRYNGRSVELIGKIE</sequence>
<dbReference type="EMBL" id="HBUF01526306">
    <property type="protein sequence ID" value="CAG6750335.1"/>
    <property type="molecule type" value="Transcribed_RNA"/>
</dbReference>
<reference evidence="3" key="1">
    <citation type="submission" date="2021-05" db="EMBL/GenBank/DDBJ databases">
        <authorList>
            <person name="Alioto T."/>
            <person name="Alioto T."/>
            <person name="Gomez Garrido J."/>
        </authorList>
    </citation>
    <scope>NUCLEOTIDE SEQUENCE</scope>
</reference>
<dbReference type="EMBL" id="HBUF01526305">
    <property type="protein sequence ID" value="CAG6750333.1"/>
    <property type="molecule type" value="Transcribed_RNA"/>
</dbReference>
<evidence type="ECO:0000256" key="2">
    <source>
        <dbReference type="SAM" id="Coils"/>
    </source>
</evidence>
<dbReference type="EMBL" id="HBUF01100637">
    <property type="protein sequence ID" value="CAG6637954.1"/>
    <property type="molecule type" value="Transcribed_RNA"/>
</dbReference>
<dbReference type="GO" id="GO:0012505">
    <property type="term" value="C:endomembrane system"/>
    <property type="evidence" value="ECO:0007669"/>
    <property type="project" value="TreeGrafter"/>
</dbReference>
<feature type="coiled-coil region" evidence="2">
    <location>
        <begin position="117"/>
        <end position="165"/>
    </location>
</feature>
<name>A0A8D8VY57_9HEMI</name>
<dbReference type="EMBL" id="HBUF01194786">
    <property type="protein sequence ID" value="CAG6659648.1"/>
    <property type="molecule type" value="Transcribed_RNA"/>
</dbReference>
<evidence type="ECO:0000256" key="1">
    <source>
        <dbReference type="ARBA" id="ARBA00007478"/>
    </source>
</evidence>
<dbReference type="PANTHER" id="PTHR14894">
    <property type="entry name" value="CDK5 REGULATORY SUBUNIT-ASSOCIATED PROTEIN 3"/>
    <property type="match status" value="1"/>
</dbReference>
<accession>A0A8D8VY57</accession>
<dbReference type="EMBL" id="HBUF01100638">
    <property type="protein sequence ID" value="CAG6637956.1"/>
    <property type="molecule type" value="Transcribed_RNA"/>
</dbReference>
<dbReference type="AlphaFoldDB" id="A0A8D8VY57"/>
<proteinExistence type="inferred from homology"/>
<dbReference type="GO" id="GO:0007346">
    <property type="term" value="P:regulation of mitotic cell cycle"/>
    <property type="evidence" value="ECO:0007669"/>
    <property type="project" value="TreeGrafter"/>
</dbReference>
<keyword evidence="2" id="KW-0175">Coiled coil</keyword>
<comment type="similarity">
    <text evidence="1">Belongs to the CDK5RAP3 family.</text>
</comment>
<dbReference type="InterPro" id="IPR008491">
    <property type="entry name" value="CDK5RAP3"/>
</dbReference>